<accession>A0A8E0KTY0</accession>
<name>A0A8E0KTY0_ECOLX</name>
<sequence>MASTEFFQIWIISGASDGRDILIFVSVQLEPSGQNRKRTA</sequence>
<gene>
    <name evidence="1" type="ORF">EC970246_2026</name>
</gene>
<protein>
    <submittedName>
        <fullName evidence="1">Uncharacterized protein</fullName>
    </submittedName>
</protein>
<evidence type="ECO:0000313" key="1">
    <source>
        <dbReference type="EMBL" id="EIG91910.1"/>
    </source>
</evidence>
<evidence type="ECO:0000313" key="2">
    <source>
        <dbReference type="Proteomes" id="UP000004454"/>
    </source>
</evidence>
<reference evidence="1 2" key="1">
    <citation type="submission" date="2011-12" db="EMBL/GenBank/DDBJ databases">
        <authorList>
            <person name="Brinkac L."/>
            <person name="Radune D."/>
            <person name="Sanka R."/>
            <person name="Selengut J."/>
            <person name="DebRoy C."/>
            <person name="Feng P."/>
            <person name="Fratamico P.M."/>
            <person name="Kapur V."/>
            <person name="Kariyawasam S."/>
            <person name="Losada L."/>
            <person name="Nierman W.C."/>
            <person name="Nelson K."/>
        </authorList>
    </citation>
    <scope>NUCLEOTIDE SEQUENCE [LARGE SCALE GENOMIC DNA]</scope>
    <source>
        <strain evidence="1 2">97.0246</strain>
    </source>
</reference>
<comment type="caution">
    <text evidence="1">The sequence shown here is derived from an EMBL/GenBank/DDBJ whole genome shotgun (WGS) entry which is preliminary data.</text>
</comment>
<proteinExistence type="predicted"/>
<dbReference type="EMBL" id="AEZJ02000030">
    <property type="protein sequence ID" value="EIG91910.1"/>
    <property type="molecule type" value="Genomic_DNA"/>
</dbReference>
<dbReference type="AlphaFoldDB" id="A0A8E0KTY0"/>
<organism evidence="1 2">
    <name type="scientific">Escherichia coli 97.0246</name>
    <dbReference type="NCBI Taxonomy" id="869670"/>
    <lineage>
        <taxon>Bacteria</taxon>
        <taxon>Pseudomonadati</taxon>
        <taxon>Pseudomonadota</taxon>
        <taxon>Gammaproteobacteria</taxon>
        <taxon>Enterobacterales</taxon>
        <taxon>Enterobacteriaceae</taxon>
        <taxon>Escherichia</taxon>
    </lineage>
</organism>
<dbReference type="Proteomes" id="UP000004454">
    <property type="component" value="Unassembled WGS sequence"/>
</dbReference>